<evidence type="ECO:0000313" key="1">
    <source>
        <dbReference type="EMBL" id="GAA5228648.1"/>
    </source>
</evidence>
<sequence>MGKISKAKLFESSLLNAGIPLRDTSKRGFKRATTAGLDKAQQQIFAQLFRDLGGLGESHGVFTAGDWDLADDHGMFLEFDEDTHFNRYRGQTLALPWSSQLPWTNDYQRYCVDFESKARVFGGYWTGEAAERQFGPASARRDFTANGGPRWKQRALYDAVRDAVALQTEGIGLIRVSIHDQIDGVPLGKLLKPGKLLAPQQLRKLIADRTIPLDKMGRAHSLVAMSLV</sequence>
<dbReference type="Proteomes" id="UP001501257">
    <property type="component" value="Unassembled WGS sequence"/>
</dbReference>
<proteinExistence type="predicted"/>
<dbReference type="RefSeq" id="WP_210101388.1">
    <property type="nucleotide sequence ID" value="NZ_BAABLK010000086.1"/>
</dbReference>
<keyword evidence="2" id="KW-1185">Reference proteome</keyword>
<dbReference type="Pfam" id="PF23913">
    <property type="entry name" value="DUF7255"/>
    <property type="match status" value="1"/>
</dbReference>
<accession>A0ABP9TQR7</accession>
<gene>
    <name evidence="1" type="ORF">GCM10025778_31870</name>
</gene>
<dbReference type="InterPro" id="IPR055679">
    <property type="entry name" value="DUF7255"/>
</dbReference>
<dbReference type="EMBL" id="BAABLK010000086">
    <property type="protein sequence ID" value="GAA5228648.1"/>
    <property type="molecule type" value="Genomic_DNA"/>
</dbReference>
<evidence type="ECO:0000313" key="2">
    <source>
        <dbReference type="Proteomes" id="UP001501257"/>
    </source>
</evidence>
<protein>
    <submittedName>
        <fullName evidence="1">Uncharacterized protein</fullName>
    </submittedName>
</protein>
<reference evidence="2" key="1">
    <citation type="journal article" date="2019" name="Int. J. Syst. Evol. Microbiol.">
        <title>The Global Catalogue of Microorganisms (GCM) 10K type strain sequencing project: providing services to taxonomists for standard genome sequencing and annotation.</title>
        <authorList>
            <consortium name="The Broad Institute Genomics Platform"/>
            <consortium name="The Broad Institute Genome Sequencing Center for Infectious Disease"/>
            <person name="Wu L."/>
            <person name="Ma J."/>
        </authorList>
    </citation>
    <scope>NUCLEOTIDE SEQUENCE [LARGE SCALE GENOMIC DNA]</scope>
    <source>
        <strain evidence="2">JCM 18952</strain>
    </source>
</reference>
<name>A0ABP9TQR7_9MICC</name>
<organism evidence="1 2">
    <name type="scientific">Paeniglutamicibacter antarcticus</name>
    <dbReference type="NCBI Taxonomy" id="494023"/>
    <lineage>
        <taxon>Bacteria</taxon>
        <taxon>Bacillati</taxon>
        <taxon>Actinomycetota</taxon>
        <taxon>Actinomycetes</taxon>
        <taxon>Micrococcales</taxon>
        <taxon>Micrococcaceae</taxon>
        <taxon>Paeniglutamicibacter</taxon>
    </lineage>
</organism>
<comment type="caution">
    <text evidence="1">The sequence shown here is derived from an EMBL/GenBank/DDBJ whole genome shotgun (WGS) entry which is preliminary data.</text>
</comment>